<dbReference type="SUPFAM" id="SSF51735">
    <property type="entry name" value="NAD(P)-binding Rossmann-fold domains"/>
    <property type="match status" value="1"/>
</dbReference>
<feature type="domain" description="Alcohol dehydrogenase-like C-terminal" evidence="2">
    <location>
        <begin position="177"/>
        <end position="290"/>
    </location>
</feature>
<evidence type="ECO:0000259" key="2">
    <source>
        <dbReference type="Pfam" id="PF00107"/>
    </source>
</evidence>
<dbReference type="PANTHER" id="PTHR43401:SF2">
    <property type="entry name" value="L-THREONINE 3-DEHYDROGENASE"/>
    <property type="match status" value="1"/>
</dbReference>
<dbReference type="SUPFAM" id="SSF50129">
    <property type="entry name" value="GroES-like"/>
    <property type="match status" value="1"/>
</dbReference>
<reference evidence="4" key="1">
    <citation type="submission" date="2020-05" db="EMBL/GenBank/DDBJ databases">
        <authorList>
            <person name="Chiriac C."/>
            <person name="Salcher M."/>
            <person name="Ghai R."/>
            <person name="Kavagutti S V."/>
        </authorList>
    </citation>
    <scope>NUCLEOTIDE SEQUENCE</scope>
</reference>
<keyword evidence="1" id="KW-0560">Oxidoreductase</keyword>
<accession>A0A6J6UHU6</accession>
<dbReference type="Gene3D" id="3.90.180.10">
    <property type="entry name" value="Medium-chain alcohol dehydrogenases, catalytic domain"/>
    <property type="match status" value="1"/>
</dbReference>
<gene>
    <name evidence="4" type="ORF">UFOPK2810_01261</name>
</gene>
<dbReference type="AlphaFoldDB" id="A0A6J6UHU6"/>
<dbReference type="Gene3D" id="3.40.50.720">
    <property type="entry name" value="NAD(P)-binding Rossmann-like Domain"/>
    <property type="match status" value="1"/>
</dbReference>
<dbReference type="Pfam" id="PF00107">
    <property type="entry name" value="ADH_zinc_N"/>
    <property type="match status" value="1"/>
</dbReference>
<dbReference type="InterPro" id="IPR013149">
    <property type="entry name" value="ADH-like_C"/>
</dbReference>
<dbReference type="PANTHER" id="PTHR43401">
    <property type="entry name" value="L-THREONINE 3-DEHYDROGENASE"/>
    <property type="match status" value="1"/>
</dbReference>
<name>A0A6J6UHU6_9ZZZZ</name>
<dbReference type="Pfam" id="PF08240">
    <property type="entry name" value="ADH_N"/>
    <property type="match status" value="1"/>
</dbReference>
<dbReference type="InterPro" id="IPR011032">
    <property type="entry name" value="GroES-like_sf"/>
</dbReference>
<dbReference type="InterPro" id="IPR036291">
    <property type="entry name" value="NAD(P)-bd_dom_sf"/>
</dbReference>
<dbReference type="InterPro" id="IPR050129">
    <property type="entry name" value="Zn_alcohol_dh"/>
</dbReference>
<protein>
    <submittedName>
        <fullName evidence="4">Unannotated protein</fullName>
    </submittedName>
</protein>
<dbReference type="EMBL" id="CAEZYZ010000227">
    <property type="protein sequence ID" value="CAB4759372.1"/>
    <property type="molecule type" value="Genomic_DNA"/>
</dbReference>
<organism evidence="4">
    <name type="scientific">freshwater metagenome</name>
    <dbReference type="NCBI Taxonomy" id="449393"/>
    <lineage>
        <taxon>unclassified sequences</taxon>
        <taxon>metagenomes</taxon>
        <taxon>ecological metagenomes</taxon>
    </lineage>
</organism>
<proteinExistence type="predicted"/>
<evidence type="ECO:0000256" key="1">
    <source>
        <dbReference type="ARBA" id="ARBA00023002"/>
    </source>
</evidence>
<dbReference type="InterPro" id="IPR013154">
    <property type="entry name" value="ADH-like_N"/>
</dbReference>
<sequence length="337" mass="34549">MTDVMRAVVWQGPSDMAMADVALPGCAADEVLIRVDAASICGSDLAGYKGSLGNRFPGQIMGHEIAGTVVEAASTDYANLVGTAVVVNPLETCGACRACRTGFPQRCDEGRLIGVHRHGGFAEFVAARASNVLPVPVGVPQTLSSLVEPLAHAFHDVRIASSDGLPEELLIIGAGSIGIFALLAAQAAGVSDLTVIEPDPGRQALAASLGAVAVGTSQELEGRQFDVVMEGVGLGVTRSVAVDRARRGGTVVLVGLAQPLSELGFMGAVVREIVLRGAFAYTPSDFDDARAYLADRGLPPQIIIGTASLESGPEVFARLGAGPQVSLKTVLVPSNAA</sequence>
<feature type="domain" description="Alcohol dehydrogenase-like N-terminal" evidence="3">
    <location>
        <begin position="28"/>
        <end position="136"/>
    </location>
</feature>
<dbReference type="GO" id="GO:0016491">
    <property type="term" value="F:oxidoreductase activity"/>
    <property type="evidence" value="ECO:0007669"/>
    <property type="project" value="UniProtKB-KW"/>
</dbReference>
<evidence type="ECO:0000259" key="3">
    <source>
        <dbReference type="Pfam" id="PF08240"/>
    </source>
</evidence>
<evidence type="ECO:0000313" key="4">
    <source>
        <dbReference type="EMBL" id="CAB4759372.1"/>
    </source>
</evidence>